<reference evidence="1 2" key="1">
    <citation type="submission" date="2017-06" db="EMBL/GenBank/DDBJ databases">
        <authorList>
            <person name="Varghese N."/>
            <person name="Submissions S."/>
        </authorList>
    </citation>
    <scope>NUCLEOTIDE SEQUENCE [LARGE SCALE GENOMIC DNA]</scope>
    <source>
        <strain evidence="1 2">DSM 26989</strain>
    </source>
</reference>
<sequence>MHKVLKSDNIVFLRESTPLTLIRQAANTLIKQPQPNNIFTPLREFYDYSPLYSEKTKE</sequence>
<accession>A0AA94IVC7</accession>
<evidence type="ECO:0000313" key="2">
    <source>
        <dbReference type="Proteomes" id="UP000198427"/>
    </source>
</evidence>
<dbReference type="EMBL" id="FZNZ01000022">
    <property type="protein sequence ID" value="SNR94875.1"/>
    <property type="molecule type" value="Genomic_DNA"/>
</dbReference>
<organism evidence="1 2">
    <name type="scientific">Prevotella jejuni</name>
    <dbReference type="NCBI Taxonomy" id="1177574"/>
    <lineage>
        <taxon>Bacteria</taxon>
        <taxon>Pseudomonadati</taxon>
        <taxon>Bacteroidota</taxon>
        <taxon>Bacteroidia</taxon>
        <taxon>Bacteroidales</taxon>
        <taxon>Prevotellaceae</taxon>
        <taxon>Prevotella</taxon>
    </lineage>
</organism>
<dbReference type="Proteomes" id="UP000198427">
    <property type="component" value="Unassembled WGS sequence"/>
</dbReference>
<gene>
    <name evidence="1" type="ORF">SAMN06265364_12217</name>
</gene>
<name>A0AA94IVC7_9BACT</name>
<keyword evidence="2" id="KW-1185">Reference proteome</keyword>
<evidence type="ECO:0000313" key="1">
    <source>
        <dbReference type="EMBL" id="SNR94875.1"/>
    </source>
</evidence>
<protein>
    <submittedName>
        <fullName evidence="1">Uncharacterized protein</fullName>
    </submittedName>
</protein>
<proteinExistence type="predicted"/>
<dbReference type="AlphaFoldDB" id="A0AA94IVC7"/>
<comment type="caution">
    <text evidence="1">The sequence shown here is derived from an EMBL/GenBank/DDBJ whole genome shotgun (WGS) entry which is preliminary data.</text>
</comment>